<feature type="non-terminal residue" evidence="1">
    <location>
        <position position="336"/>
    </location>
</feature>
<feature type="non-terminal residue" evidence="1">
    <location>
        <position position="1"/>
    </location>
</feature>
<accession>A0A7J8QML7</accession>
<gene>
    <name evidence="1" type="ORF">Gorai_002978</name>
</gene>
<dbReference type="Proteomes" id="UP000593578">
    <property type="component" value="Unassembled WGS sequence"/>
</dbReference>
<evidence type="ECO:0000313" key="2">
    <source>
        <dbReference type="Proteomes" id="UP000593578"/>
    </source>
</evidence>
<dbReference type="AlphaFoldDB" id="A0A7J8QML7"/>
<proteinExistence type="predicted"/>
<evidence type="ECO:0000313" key="1">
    <source>
        <dbReference type="EMBL" id="MBA0602811.1"/>
    </source>
</evidence>
<name>A0A7J8QML7_GOSRA</name>
<evidence type="ECO:0008006" key="3">
    <source>
        <dbReference type="Google" id="ProtNLM"/>
    </source>
</evidence>
<comment type="caution">
    <text evidence="1">The sequence shown here is derived from an EMBL/GenBank/DDBJ whole genome shotgun (WGS) entry which is preliminary data.</text>
</comment>
<protein>
    <recommendedName>
        <fullName evidence="3">DUF4283 domain-containing protein</fullName>
    </recommendedName>
</protein>
<dbReference type="EMBL" id="JABEZZ010000013">
    <property type="protein sequence ID" value="MBA0602811.1"/>
    <property type="molecule type" value="Genomic_DNA"/>
</dbReference>
<sequence>AVDDYNRVLTQGPWIVYGQYLTVQLWTKLFRPSQPYPSVTDNQTRGRITHLAVYINLEKPLISQVIVDGAVQRVEYEALLTVSREKEPGFRLWILVERKSSWRVKRDLSGEGLAKQTKNPLGSRFLVLMVDKDLSDNAGLSAGEIVGEKANVEVAANSMSFKTRVNKKCVRGFLVDASHGGNVGLGLFRGTVMNDNLDSVALESLGQNFNDFLDKFLGKRPTGLGGFINNNGGSMAKLPASIFSSSASAGSKHACLQNNTPINDASGQGNLDSRNQANIEVEDLEKNKAHYNLVFDESEGLIVPISDNILDLEVLDSALGSNLTGPRDRISSARDS</sequence>
<organism evidence="1 2">
    <name type="scientific">Gossypium raimondii</name>
    <name type="common">Peruvian cotton</name>
    <name type="synonym">Gossypium klotzschianum subsp. raimondii</name>
    <dbReference type="NCBI Taxonomy" id="29730"/>
    <lineage>
        <taxon>Eukaryota</taxon>
        <taxon>Viridiplantae</taxon>
        <taxon>Streptophyta</taxon>
        <taxon>Embryophyta</taxon>
        <taxon>Tracheophyta</taxon>
        <taxon>Spermatophyta</taxon>
        <taxon>Magnoliopsida</taxon>
        <taxon>eudicotyledons</taxon>
        <taxon>Gunneridae</taxon>
        <taxon>Pentapetalae</taxon>
        <taxon>rosids</taxon>
        <taxon>malvids</taxon>
        <taxon>Malvales</taxon>
        <taxon>Malvaceae</taxon>
        <taxon>Malvoideae</taxon>
        <taxon>Gossypium</taxon>
    </lineage>
</organism>
<reference evidence="1 2" key="1">
    <citation type="journal article" date="2019" name="Genome Biol. Evol.">
        <title>Insights into the evolution of the New World diploid cottons (Gossypium, subgenus Houzingenia) based on genome sequencing.</title>
        <authorList>
            <person name="Grover C.E."/>
            <person name="Arick M.A. 2nd"/>
            <person name="Thrash A."/>
            <person name="Conover J.L."/>
            <person name="Sanders W.S."/>
            <person name="Peterson D.G."/>
            <person name="Frelichowski J.E."/>
            <person name="Scheffler J.A."/>
            <person name="Scheffler B.E."/>
            <person name="Wendel J.F."/>
        </authorList>
    </citation>
    <scope>NUCLEOTIDE SEQUENCE [LARGE SCALE GENOMIC DNA]</scope>
    <source>
        <strain evidence="1">8</strain>
        <tissue evidence="1">Leaf</tissue>
    </source>
</reference>